<proteinExistence type="predicted"/>
<organism evidence="2 3">
    <name type="scientific">Mucuna pruriens</name>
    <name type="common">Velvet bean</name>
    <name type="synonym">Dolichos pruriens</name>
    <dbReference type="NCBI Taxonomy" id="157652"/>
    <lineage>
        <taxon>Eukaryota</taxon>
        <taxon>Viridiplantae</taxon>
        <taxon>Streptophyta</taxon>
        <taxon>Embryophyta</taxon>
        <taxon>Tracheophyta</taxon>
        <taxon>Spermatophyta</taxon>
        <taxon>Magnoliopsida</taxon>
        <taxon>eudicotyledons</taxon>
        <taxon>Gunneridae</taxon>
        <taxon>Pentapetalae</taxon>
        <taxon>rosids</taxon>
        <taxon>fabids</taxon>
        <taxon>Fabales</taxon>
        <taxon>Fabaceae</taxon>
        <taxon>Papilionoideae</taxon>
        <taxon>50 kb inversion clade</taxon>
        <taxon>NPAAA clade</taxon>
        <taxon>indigoferoid/millettioid clade</taxon>
        <taxon>Phaseoleae</taxon>
        <taxon>Mucuna</taxon>
    </lineage>
</organism>
<evidence type="ECO:0000259" key="1">
    <source>
        <dbReference type="Pfam" id="PF03732"/>
    </source>
</evidence>
<dbReference type="OrthoDB" id="1455367at2759"/>
<evidence type="ECO:0000313" key="3">
    <source>
        <dbReference type="Proteomes" id="UP000257109"/>
    </source>
</evidence>
<name>A0A371EZ67_MUCPR</name>
<evidence type="ECO:0000313" key="2">
    <source>
        <dbReference type="EMBL" id="RDX71233.1"/>
    </source>
</evidence>
<reference evidence="2" key="1">
    <citation type="submission" date="2018-05" db="EMBL/GenBank/DDBJ databases">
        <title>Draft genome of Mucuna pruriens seed.</title>
        <authorList>
            <person name="Nnadi N.E."/>
            <person name="Vos R."/>
            <person name="Hasami M.H."/>
            <person name="Devisetty U.K."/>
            <person name="Aguiy J.C."/>
        </authorList>
    </citation>
    <scope>NUCLEOTIDE SEQUENCE [LARGE SCALE GENOMIC DNA]</scope>
    <source>
        <strain evidence="2">JCA_2017</strain>
    </source>
</reference>
<comment type="caution">
    <text evidence="2">The sequence shown here is derived from an EMBL/GenBank/DDBJ whole genome shotgun (WGS) entry which is preliminary data.</text>
</comment>
<dbReference type="Pfam" id="PF03732">
    <property type="entry name" value="Retrotrans_gag"/>
    <property type="match status" value="1"/>
</dbReference>
<feature type="domain" description="Retrotransposon gag" evidence="1">
    <location>
        <begin position="54"/>
        <end position="103"/>
    </location>
</feature>
<dbReference type="AlphaFoldDB" id="A0A371EZ67"/>
<dbReference type="Proteomes" id="UP000257109">
    <property type="component" value="Unassembled WGS sequence"/>
</dbReference>
<dbReference type="PANTHER" id="PTHR33223">
    <property type="entry name" value="CCHC-TYPE DOMAIN-CONTAINING PROTEIN"/>
    <property type="match status" value="1"/>
</dbReference>
<dbReference type="EMBL" id="QJKJ01011419">
    <property type="protein sequence ID" value="RDX71233.1"/>
    <property type="molecule type" value="Genomic_DNA"/>
</dbReference>
<keyword evidence="3" id="KW-1185">Reference proteome</keyword>
<gene>
    <name evidence="2" type="ORF">CR513_49448</name>
</gene>
<dbReference type="InterPro" id="IPR005162">
    <property type="entry name" value="Retrotrans_gag_dom"/>
</dbReference>
<accession>A0A371EZ67</accession>
<dbReference type="PANTHER" id="PTHR33223:SF3">
    <property type="match status" value="1"/>
</dbReference>
<feature type="non-terminal residue" evidence="2">
    <location>
        <position position="1"/>
    </location>
</feature>
<protein>
    <recommendedName>
        <fullName evidence="1">Retrotransposon gag domain-containing protein</fullName>
    </recommendedName>
</protein>
<sequence length="104" mass="12122">MENNERTLKELATSDVAVRDTIRLQQNEEILILLGWSSEGLDISSACSLQHLGDMKRLFLEKFFLASRTVTIRKEIYGIRQQSGEILHEYWERFNKLCATCPHH</sequence>